<dbReference type="RefSeq" id="WP_186840273.1">
    <property type="nucleotide sequence ID" value="NZ_JACOOZ010000003.1"/>
</dbReference>
<gene>
    <name evidence="10" type="primary">trxB</name>
    <name evidence="10" type="ORF">H8S00_06010</name>
</gene>
<dbReference type="NCBIfam" id="TIGR01292">
    <property type="entry name" value="TRX_reduct"/>
    <property type="match status" value="1"/>
</dbReference>
<dbReference type="Gene3D" id="3.50.50.60">
    <property type="entry name" value="FAD/NAD(P)-binding domain"/>
    <property type="match status" value="2"/>
</dbReference>
<evidence type="ECO:0000256" key="3">
    <source>
        <dbReference type="ARBA" id="ARBA00022827"/>
    </source>
</evidence>
<evidence type="ECO:0000256" key="8">
    <source>
        <dbReference type="RuleBase" id="RU003881"/>
    </source>
</evidence>
<keyword evidence="5" id="KW-1015">Disulfide bond</keyword>
<reference evidence="10 11" key="1">
    <citation type="submission" date="2020-08" db="EMBL/GenBank/DDBJ databases">
        <title>Genome public.</title>
        <authorList>
            <person name="Liu C."/>
            <person name="Sun Q."/>
        </authorList>
    </citation>
    <scope>NUCLEOTIDE SEQUENCE [LARGE SCALE GENOMIC DNA]</scope>
    <source>
        <strain evidence="10 11">BX4</strain>
    </source>
</reference>
<protein>
    <recommendedName>
        <fullName evidence="7">Thioredoxin reductase</fullName>
        <ecNumber evidence="7">1.8.1.9</ecNumber>
    </recommendedName>
</protein>
<dbReference type="InterPro" id="IPR023753">
    <property type="entry name" value="FAD/NAD-binding_dom"/>
</dbReference>
<dbReference type="PANTHER" id="PTHR48105">
    <property type="entry name" value="THIOREDOXIN REDUCTASE 1-RELATED-RELATED"/>
    <property type="match status" value="1"/>
</dbReference>
<comment type="cofactor">
    <cofactor evidence="8">
        <name>FAD</name>
        <dbReference type="ChEBI" id="CHEBI:57692"/>
    </cofactor>
    <text evidence="8">Binds 1 FAD per subunit.</text>
</comment>
<dbReference type="InterPro" id="IPR050097">
    <property type="entry name" value="Ferredoxin-NADP_redctase_2"/>
</dbReference>
<keyword evidence="2 7" id="KW-0285">Flavoprotein</keyword>
<evidence type="ECO:0000256" key="1">
    <source>
        <dbReference type="ARBA" id="ARBA00009333"/>
    </source>
</evidence>
<comment type="caution">
    <text evidence="10">The sequence shown here is derived from an EMBL/GenBank/DDBJ whole genome shotgun (WGS) entry which is preliminary data.</text>
</comment>
<dbReference type="PRINTS" id="PR00469">
    <property type="entry name" value="PNDRDTASEII"/>
</dbReference>
<accession>A0ABR7F3J6</accession>
<evidence type="ECO:0000256" key="2">
    <source>
        <dbReference type="ARBA" id="ARBA00022630"/>
    </source>
</evidence>
<organism evidence="10 11">
    <name type="scientific">Eubacterium segne</name>
    <dbReference type="NCBI Taxonomy" id="2763045"/>
    <lineage>
        <taxon>Bacteria</taxon>
        <taxon>Bacillati</taxon>
        <taxon>Bacillota</taxon>
        <taxon>Clostridia</taxon>
        <taxon>Eubacteriales</taxon>
        <taxon>Eubacteriaceae</taxon>
        <taxon>Eubacterium</taxon>
    </lineage>
</organism>
<keyword evidence="6 7" id="KW-0676">Redox-active center</keyword>
<dbReference type="InterPro" id="IPR036188">
    <property type="entry name" value="FAD/NAD-bd_sf"/>
</dbReference>
<evidence type="ECO:0000313" key="11">
    <source>
        <dbReference type="Proteomes" id="UP000597877"/>
    </source>
</evidence>
<comment type="similarity">
    <text evidence="1 7">Belongs to the class-II pyridine nucleotide-disulfide oxidoreductase family.</text>
</comment>
<sequence>MYDVIVIGAGTAGMTAGIYARRAGKTVLIIEEKNYGGQIINTPEVENYPGISKVSGFIFANNLYNQTRELGAEFKFEEVIKIQNNSGYKVVVTNKTKYQGKTVIIATGAKNRPLEVNNEDKLTGAGVSYCATCDGAFFRGKDVAVVGGGNTALEDALFLSDYCNLVYVVHRRNEFRGEKGLTDILKEKGNVKFVFDSVVKSIKGEQSVEGLEILNVKKNTLSEIKVQGAFIAIGQMPDNEKFSDMVELDGKGYIKADETCTTNTEGVFVAGDCRTKQVRQLTTAASDGAVAALAACSYINKINQ</sequence>
<dbReference type="EC" id="1.8.1.9" evidence="7"/>
<dbReference type="EMBL" id="JACOOZ010000003">
    <property type="protein sequence ID" value="MBC5667534.1"/>
    <property type="molecule type" value="Genomic_DNA"/>
</dbReference>
<comment type="catalytic activity">
    <reaction evidence="7">
        <text>[thioredoxin]-dithiol + NADP(+) = [thioredoxin]-disulfide + NADPH + H(+)</text>
        <dbReference type="Rhea" id="RHEA:20345"/>
        <dbReference type="Rhea" id="RHEA-COMP:10698"/>
        <dbReference type="Rhea" id="RHEA-COMP:10700"/>
        <dbReference type="ChEBI" id="CHEBI:15378"/>
        <dbReference type="ChEBI" id="CHEBI:29950"/>
        <dbReference type="ChEBI" id="CHEBI:50058"/>
        <dbReference type="ChEBI" id="CHEBI:57783"/>
        <dbReference type="ChEBI" id="CHEBI:58349"/>
        <dbReference type="EC" id="1.8.1.9"/>
    </reaction>
</comment>
<evidence type="ECO:0000256" key="4">
    <source>
        <dbReference type="ARBA" id="ARBA00023002"/>
    </source>
</evidence>
<keyword evidence="3 7" id="KW-0274">FAD</keyword>
<evidence type="ECO:0000256" key="7">
    <source>
        <dbReference type="RuleBase" id="RU003880"/>
    </source>
</evidence>
<evidence type="ECO:0000256" key="5">
    <source>
        <dbReference type="ARBA" id="ARBA00023157"/>
    </source>
</evidence>
<keyword evidence="8" id="KW-0521">NADP</keyword>
<dbReference type="InterPro" id="IPR008255">
    <property type="entry name" value="Pyr_nucl-diS_OxRdtase_2_AS"/>
</dbReference>
<evidence type="ECO:0000313" key="10">
    <source>
        <dbReference type="EMBL" id="MBC5667534.1"/>
    </source>
</evidence>
<comment type="subunit">
    <text evidence="7">Homodimer.</text>
</comment>
<dbReference type="PROSITE" id="PS00573">
    <property type="entry name" value="PYRIDINE_REDOX_2"/>
    <property type="match status" value="1"/>
</dbReference>
<proteinExistence type="inferred from homology"/>
<dbReference type="GO" id="GO:0004791">
    <property type="term" value="F:thioredoxin-disulfide reductase (NADPH) activity"/>
    <property type="evidence" value="ECO:0007669"/>
    <property type="project" value="UniProtKB-EC"/>
</dbReference>
<evidence type="ECO:0000259" key="9">
    <source>
        <dbReference type="Pfam" id="PF07992"/>
    </source>
</evidence>
<keyword evidence="4 7" id="KW-0560">Oxidoreductase</keyword>
<dbReference type="InterPro" id="IPR005982">
    <property type="entry name" value="Thioredox_Rdtase"/>
</dbReference>
<dbReference type="Pfam" id="PF07992">
    <property type="entry name" value="Pyr_redox_2"/>
    <property type="match status" value="1"/>
</dbReference>
<evidence type="ECO:0000256" key="6">
    <source>
        <dbReference type="ARBA" id="ARBA00023284"/>
    </source>
</evidence>
<feature type="domain" description="FAD/NAD(P)-binding" evidence="9">
    <location>
        <begin position="2"/>
        <end position="288"/>
    </location>
</feature>
<keyword evidence="11" id="KW-1185">Reference proteome</keyword>
<name>A0ABR7F3J6_9FIRM</name>
<dbReference type="PRINTS" id="PR00368">
    <property type="entry name" value="FADPNR"/>
</dbReference>
<dbReference type="SUPFAM" id="SSF51905">
    <property type="entry name" value="FAD/NAD(P)-binding domain"/>
    <property type="match status" value="1"/>
</dbReference>
<dbReference type="Proteomes" id="UP000597877">
    <property type="component" value="Unassembled WGS sequence"/>
</dbReference>